<organism evidence="1 2">
    <name type="scientific">Capnocytophaga canis</name>
    <dbReference type="NCBI Taxonomy" id="1848903"/>
    <lineage>
        <taxon>Bacteria</taxon>
        <taxon>Pseudomonadati</taxon>
        <taxon>Bacteroidota</taxon>
        <taxon>Flavobacteriia</taxon>
        <taxon>Flavobacteriales</taxon>
        <taxon>Flavobacteriaceae</taxon>
        <taxon>Capnocytophaga</taxon>
    </lineage>
</organism>
<dbReference type="AlphaFoldDB" id="A0A0B7IPU5"/>
<gene>
    <name evidence="1" type="ORF">CCAND93_630008</name>
</gene>
<accession>A0A0B7IPU5</accession>
<sequence length="130" mass="15156">MEKQIFKAGDRVFIYGLGWVVIEKVAELYVVVCKTYSEKDSFFTIPNDLVSFTEYTLQGNSQERPINYEDYIEKWGKFKSRCGFFIDKLEGFGSYGKDSNKHFFIAKGANKEIYEFEPLTKEQIKVLGLE</sequence>
<name>A0A0B7IPU5_9FLAO</name>
<reference evidence="1 2" key="1">
    <citation type="submission" date="2015-01" db="EMBL/GenBank/DDBJ databases">
        <authorList>
            <person name="Xiang T."/>
            <person name="Song Y."/>
            <person name="Huang L."/>
            <person name="Wang B."/>
            <person name="Wu P."/>
        </authorList>
    </citation>
    <scope>NUCLEOTIDE SEQUENCE [LARGE SCALE GENOMIC DNA]</scope>
    <source>
        <strain evidence="1 2">CcD93</strain>
    </source>
</reference>
<proteinExistence type="predicted"/>
<dbReference type="EMBL" id="CDOL01000254">
    <property type="protein sequence ID" value="CEN53911.1"/>
    <property type="molecule type" value="Genomic_DNA"/>
</dbReference>
<evidence type="ECO:0000313" key="1">
    <source>
        <dbReference type="EMBL" id="CEN53911.1"/>
    </source>
</evidence>
<dbReference type="Proteomes" id="UP000038200">
    <property type="component" value="Unassembled WGS sequence"/>
</dbReference>
<evidence type="ECO:0000313" key="2">
    <source>
        <dbReference type="Proteomes" id="UP000038200"/>
    </source>
</evidence>
<protein>
    <submittedName>
        <fullName evidence="1">Uncharacterized protein</fullName>
    </submittedName>
</protein>
<dbReference type="RefSeq" id="WP_042009139.1">
    <property type="nucleotide sequence ID" value="NZ_CDOL01000254.1"/>
</dbReference>